<gene>
    <name evidence="1" type="ORF">CAAN4_E12970</name>
</gene>
<accession>A0ABP0EHR6</accession>
<reference evidence="1 2" key="1">
    <citation type="submission" date="2024-01" db="EMBL/GenBank/DDBJ databases">
        <authorList>
            <consortium name="Genoscope - CEA"/>
            <person name="William W."/>
        </authorList>
    </citation>
    <scope>NUCLEOTIDE SEQUENCE [LARGE SCALE GENOMIC DNA]</scope>
    <source>
        <strain evidence="1 2">29B2s-10</strain>
    </source>
</reference>
<proteinExistence type="predicted"/>
<evidence type="ECO:0000313" key="2">
    <source>
        <dbReference type="Proteomes" id="UP001497600"/>
    </source>
</evidence>
<organism evidence="1 2">
    <name type="scientific">[Candida] anglica</name>
    <dbReference type="NCBI Taxonomy" id="148631"/>
    <lineage>
        <taxon>Eukaryota</taxon>
        <taxon>Fungi</taxon>
        <taxon>Dikarya</taxon>
        <taxon>Ascomycota</taxon>
        <taxon>Saccharomycotina</taxon>
        <taxon>Pichiomycetes</taxon>
        <taxon>Debaryomycetaceae</taxon>
        <taxon>Kurtzmaniella</taxon>
    </lineage>
</organism>
<dbReference type="EMBL" id="OZ004257">
    <property type="protein sequence ID" value="CAK7909048.1"/>
    <property type="molecule type" value="Genomic_DNA"/>
</dbReference>
<name>A0ABP0EHR6_9ASCO</name>
<sequence>MCKPIKCATCDGTTWIGCGLHIPRAMSEVPEAEFCSCLPTVFSGRGEYPPKFGTGTPKGSGTVSIEYDT</sequence>
<evidence type="ECO:0000313" key="1">
    <source>
        <dbReference type="EMBL" id="CAK7909048.1"/>
    </source>
</evidence>
<protein>
    <submittedName>
        <fullName evidence="1">Uncharacterized protein</fullName>
    </submittedName>
</protein>
<keyword evidence="2" id="KW-1185">Reference proteome</keyword>
<dbReference type="Proteomes" id="UP001497600">
    <property type="component" value="Chromosome E"/>
</dbReference>